<name>A0A1M6AB72_9BACT</name>
<evidence type="ECO:0000313" key="1">
    <source>
        <dbReference type="EMBL" id="SHI33413.1"/>
    </source>
</evidence>
<dbReference type="AlphaFoldDB" id="A0A1M6AB72"/>
<reference evidence="1 2" key="1">
    <citation type="submission" date="2016-11" db="EMBL/GenBank/DDBJ databases">
        <authorList>
            <person name="Jaros S."/>
            <person name="Januszkiewicz K."/>
            <person name="Wedrychowicz H."/>
        </authorList>
    </citation>
    <scope>NUCLEOTIDE SEQUENCE [LARGE SCALE GENOMIC DNA]</scope>
    <source>
        <strain evidence="1 2">DSM 27063</strain>
    </source>
</reference>
<dbReference type="Proteomes" id="UP000184050">
    <property type="component" value="Unassembled WGS sequence"/>
</dbReference>
<dbReference type="OrthoDB" id="1093345at2"/>
<dbReference type="STRING" id="1168035.SAMN05444280_101131"/>
<gene>
    <name evidence="1" type="ORF">SAMN05444280_101131</name>
</gene>
<keyword evidence="2" id="KW-1185">Reference proteome</keyword>
<protein>
    <submittedName>
        <fullName evidence="1">Uncharacterized protein</fullName>
    </submittedName>
</protein>
<organism evidence="1 2">
    <name type="scientific">Tangfeifania diversioriginum</name>
    <dbReference type="NCBI Taxonomy" id="1168035"/>
    <lineage>
        <taxon>Bacteria</taxon>
        <taxon>Pseudomonadati</taxon>
        <taxon>Bacteroidota</taxon>
        <taxon>Bacteroidia</taxon>
        <taxon>Marinilabiliales</taxon>
        <taxon>Prolixibacteraceae</taxon>
        <taxon>Tangfeifania</taxon>
    </lineage>
</organism>
<accession>A0A1M6AB72</accession>
<dbReference type="RefSeq" id="WP_073164014.1">
    <property type="nucleotide sequence ID" value="NZ_FQZE01000001.1"/>
</dbReference>
<dbReference type="EMBL" id="FQZE01000001">
    <property type="protein sequence ID" value="SHI33413.1"/>
    <property type="molecule type" value="Genomic_DNA"/>
</dbReference>
<dbReference type="SUPFAM" id="SSF101898">
    <property type="entry name" value="NHL repeat"/>
    <property type="match status" value="1"/>
</dbReference>
<evidence type="ECO:0000313" key="2">
    <source>
        <dbReference type="Proteomes" id="UP000184050"/>
    </source>
</evidence>
<sequence>MKKGLLIVVIVILAIAAGFLYFSREEIIFPKDTTLYKAVPVTSPFFLEFNSLKAVPFGNPAIDELIEAEIWTRFFQLTQNLDTLIQNSDNFPANLRNTSFVLSFPFAGRNDLVPLIITGAEGNNRKKALENLIHHLYPSGKFSYSEKKYGKHTITEIGSAINNEPLFYSFAGDVFLIGSKSISVEQSIRQLVTDGILNNQYFRAVNKSAGSQADVALYINHQYFTDYAGQLLNGETKTEVDEFGETQRKNIRRQLESFKSFAEWTEFDFQFNDDHILLNGTAAADDSLGHFLSVFNGQQTVRFQAENALPQNTSFFCSYAFSDKDEFFKRLDNYFSHTDFYYTREERMKRFDRGTRSNFKNELQGMVKNEIIVATTTIPVDPENKTVYFMLQTENQPAAEERLNKLLSNYATRNNIEPAEMGMQYAVNEEISYPVYRFPYPSFPGIWLGSPFGIAKANYVAFYGDFMVFSNTERGLGEYLRSMELGAGLTKNTTFQRVKQKNASRANINVYADLNRAFGFGNELLSGKMVEILEEKSESLRKFGFVSWQIKQDKELFANSVVIDYNPNARDQAQTVWQSTIGQNISLKPRLVTNHNNVANREIVFQDKQNNLFQLTGEGRIRWSIPLSEPVLGEIHQVDYYENGKLQYLFNTKEKLYLIDREGNNVAHFPVEFESPATNGVNVFDYHNNRDYRYFIAHEDRKVVAYDKSGSALSGWVFETTESTVTTPVQHFRIDNRDYIVFKDETKVYIQNRRGETRVETSAWFENSKNPLFLDLNGTPKIVTTDVTGQVHYIYFSGEHEEKKTDSFGKEHFFIVDDLDGNTVPDFVFVDDNQLVVMDENGKKQFSEKFDNPLTYPPNIYTFGPELKKVGVVEATANRIHLFNPEGKQHEGFPLQGNTEFSIGKLSDNDTGLSLIVGSEGGKLYNYSLN</sequence>
<proteinExistence type="predicted"/>